<keyword evidence="1" id="KW-1133">Transmembrane helix</keyword>
<protein>
    <recommendedName>
        <fullName evidence="4">WW domain-containing protein</fullName>
    </recommendedName>
</protein>
<evidence type="ECO:0000256" key="1">
    <source>
        <dbReference type="SAM" id="Phobius"/>
    </source>
</evidence>
<feature type="transmembrane region" description="Helical" evidence="1">
    <location>
        <begin position="485"/>
        <end position="505"/>
    </location>
</feature>
<organism evidence="2 3">
    <name type="scientific">Botryobasidium botryosum (strain FD-172 SS1)</name>
    <dbReference type="NCBI Taxonomy" id="930990"/>
    <lineage>
        <taxon>Eukaryota</taxon>
        <taxon>Fungi</taxon>
        <taxon>Dikarya</taxon>
        <taxon>Basidiomycota</taxon>
        <taxon>Agaricomycotina</taxon>
        <taxon>Agaricomycetes</taxon>
        <taxon>Cantharellales</taxon>
        <taxon>Botryobasidiaceae</taxon>
        <taxon>Botryobasidium</taxon>
    </lineage>
</organism>
<name>A0A067MJG4_BOTB1</name>
<keyword evidence="1" id="KW-0472">Membrane</keyword>
<evidence type="ECO:0008006" key="4">
    <source>
        <dbReference type="Google" id="ProtNLM"/>
    </source>
</evidence>
<evidence type="ECO:0000313" key="3">
    <source>
        <dbReference type="Proteomes" id="UP000027195"/>
    </source>
</evidence>
<feature type="transmembrane region" description="Helical" evidence="1">
    <location>
        <begin position="448"/>
        <end position="473"/>
    </location>
</feature>
<dbReference type="HOGENOM" id="CLU_513851_0_0_1"/>
<reference evidence="3" key="1">
    <citation type="journal article" date="2014" name="Proc. Natl. Acad. Sci. U.S.A.">
        <title>Extensive sampling of basidiomycete genomes demonstrates inadequacy of the white-rot/brown-rot paradigm for wood decay fungi.</title>
        <authorList>
            <person name="Riley R."/>
            <person name="Salamov A.A."/>
            <person name="Brown D.W."/>
            <person name="Nagy L.G."/>
            <person name="Floudas D."/>
            <person name="Held B.W."/>
            <person name="Levasseur A."/>
            <person name="Lombard V."/>
            <person name="Morin E."/>
            <person name="Otillar R."/>
            <person name="Lindquist E.A."/>
            <person name="Sun H."/>
            <person name="LaButti K.M."/>
            <person name="Schmutz J."/>
            <person name="Jabbour D."/>
            <person name="Luo H."/>
            <person name="Baker S.E."/>
            <person name="Pisabarro A.G."/>
            <person name="Walton J.D."/>
            <person name="Blanchette R.A."/>
            <person name="Henrissat B."/>
            <person name="Martin F."/>
            <person name="Cullen D."/>
            <person name="Hibbett D.S."/>
            <person name="Grigoriev I.V."/>
        </authorList>
    </citation>
    <scope>NUCLEOTIDE SEQUENCE [LARGE SCALE GENOMIC DNA]</scope>
    <source>
        <strain evidence="3">FD-172 SS1</strain>
    </source>
</reference>
<accession>A0A067MJG4</accession>
<keyword evidence="1" id="KW-0812">Transmembrane</keyword>
<sequence>MHIILIARRPRARGRGFPPKTGDASGGTTCAAANIVATPARRCDAPGNVDSNAETASTSTSGIAALSVPFDIEAPPLLENDERDILLRPIASTSSSFVHVPLGWQKYIRPNGESYYHNRELQIVTTADVRQPDVLHQLQKCYEGSIPQEYKSASHLELCIRLHPSERVCVANITRRTYTLVSPPPPIQESASVIASLEDENEFWLHIERFPMHRSLPVAYEDELYTALAYQRTCHFMSVGFGDEPKSYSYAKDTAELLLQLFDGLKDRSDAVDGFKTWMIAASWLDILNMRIALHYGEAGVITTKRRPSTIPKAPFQHITRSILFLLFFNIPSKYAGRISGLHQGGMFYKDEWCSVMAEMLKEWSDTNLLASVVLSSSMALLAVPDIKSPAQAAGVLSVLCSVASLLIGIHNLWQHQGFADGGAREGSKYEENCIRRGDDPETSPTKLAIILSLPVSFLLWSVLALVIGVLYYAATETPVASKSLVGSVTGALLFLGIFSLWYFWETWQPESEPSVRQVSETGGASKAGV</sequence>
<dbReference type="InParanoid" id="A0A067MJG4"/>
<evidence type="ECO:0000313" key="2">
    <source>
        <dbReference type="EMBL" id="KDQ15898.1"/>
    </source>
</evidence>
<dbReference type="EMBL" id="KL198030">
    <property type="protein sequence ID" value="KDQ15898.1"/>
    <property type="molecule type" value="Genomic_DNA"/>
</dbReference>
<dbReference type="Proteomes" id="UP000027195">
    <property type="component" value="Unassembled WGS sequence"/>
</dbReference>
<dbReference type="OrthoDB" id="3166422at2759"/>
<keyword evidence="3" id="KW-1185">Reference proteome</keyword>
<dbReference type="AlphaFoldDB" id="A0A067MJG4"/>
<gene>
    <name evidence="2" type="ORF">BOTBODRAFT_65180</name>
</gene>
<dbReference type="STRING" id="930990.A0A067MJG4"/>
<proteinExistence type="predicted"/>